<sequence length="192" mass="20242">MKIIGNLILAAVVLLVISFFAAPGVAFFALRGAADSGDVAELDRLVDYGAMRKALGPQLTGRVETLTPPPSILEDPIGAVQRQFQRGPVAEGPRADAYLTPAALGAMTRGEGRSAALRSEAESAEAEPPSGGPLPRPVYWGMDRARMAVTGDSGDETVFTFARTGFFSWHLVHVSLPEERVPIVGQSGRKGG</sequence>
<reference evidence="2 3" key="1">
    <citation type="submission" date="2020-08" db="EMBL/GenBank/DDBJ databases">
        <title>Genomic Encyclopedia of Type Strains, Phase IV (KMG-IV): sequencing the most valuable type-strain genomes for metagenomic binning, comparative biology and taxonomic classification.</title>
        <authorList>
            <person name="Goeker M."/>
        </authorList>
    </citation>
    <scope>NUCLEOTIDE SEQUENCE [LARGE SCALE GENOMIC DNA]</scope>
    <source>
        <strain evidence="2 3">DSM 24448</strain>
    </source>
</reference>
<keyword evidence="3" id="KW-1185">Reference proteome</keyword>
<evidence type="ECO:0000256" key="1">
    <source>
        <dbReference type="SAM" id="MobiDB-lite"/>
    </source>
</evidence>
<feature type="region of interest" description="Disordered" evidence="1">
    <location>
        <begin position="110"/>
        <end position="135"/>
    </location>
</feature>
<evidence type="ECO:0000313" key="2">
    <source>
        <dbReference type="EMBL" id="MBB5660512.1"/>
    </source>
</evidence>
<dbReference type="RefSeq" id="WP_123287925.1">
    <property type="nucleotide sequence ID" value="NZ_JACIJB010000004.1"/>
</dbReference>
<gene>
    <name evidence="2" type="ORF">FHS65_001258</name>
</gene>
<proteinExistence type="predicted"/>
<protein>
    <recommendedName>
        <fullName evidence="4">DUF2939 domain-containing protein</fullName>
    </recommendedName>
</protein>
<dbReference type="Proteomes" id="UP000548978">
    <property type="component" value="Unassembled WGS sequence"/>
</dbReference>
<dbReference type="Pfam" id="PF11159">
    <property type="entry name" value="DUF2939"/>
    <property type="match status" value="1"/>
</dbReference>
<evidence type="ECO:0000313" key="3">
    <source>
        <dbReference type="Proteomes" id="UP000548978"/>
    </source>
</evidence>
<accession>A0A7W9A3H6</accession>
<dbReference type="EMBL" id="JACIJB010000004">
    <property type="protein sequence ID" value="MBB5660512.1"/>
    <property type="molecule type" value="Genomic_DNA"/>
</dbReference>
<name>A0A7W9A3H6_9CAUL</name>
<dbReference type="AlphaFoldDB" id="A0A7W9A3H6"/>
<comment type="caution">
    <text evidence="2">The sequence shown here is derived from an EMBL/GenBank/DDBJ whole genome shotgun (WGS) entry which is preliminary data.</text>
</comment>
<dbReference type="OrthoDB" id="7171964at2"/>
<organism evidence="2 3">
    <name type="scientific">Brevundimonas halotolerans</name>
    <dbReference type="NCBI Taxonomy" id="69670"/>
    <lineage>
        <taxon>Bacteria</taxon>
        <taxon>Pseudomonadati</taxon>
        <taxon>Pseudomonadota</taxon>
        <taxon>Alphaproteobacteria</taxon>
        <taxon>Caulobacterales</taxon>
        <taxon>Caulobacteraceae</taxon>
        <taxon>Brevundimonas</taxon>
    </lineage>
</organism>
<evidence type="ECO:0008006" key="4">
    <source>
        <dbReference type="Google" id="ProtNLM"/>
    </source>
</evidence>
<dbReference type="InterPro" id="IPR021330">
    <property type="entry name" value="DUF2939"/>
</dbReference>